<dbReference type="EnsemblPlants" id="QL02p039858:mrna">
    <property type="protein sequence ID" value="QL02p039858:mrna:CDS:1"/>
    <property type="gene ID" value="QL02p039858"/>
</dbReference>
<dbReference type="SMART" id="SM00774">
    <property type="entry name" value="WRKY"/>
    <property type="match status" value="2"/>
</dbReference>
<dbReference type="PANTHER" id="PTHR31221:SF193">
    <property type="entry name" value="WRKY TRANSCRIPTION FACTOR PROTEIN 1-RELATED"/>
    <property type="match status" value="1"/>
</dbReference>
<dbReference type="InterPro" id="IPR044810">
    <property type="entry name" value="WRKY_plant"/>
</dbReference>
<accession>A0A7N2KW25</accession>
<evidence type="ECO:0000259" key="8">
    <source>
        <dbReference type="PROSITE" id="PS50811"/>
    </source>
</evidence>
<feature type="domain" description="WRKY" evidence="8">
    <location>
        <begin position="29"/>
        <end position="87"/>
    </location>
</feature>
<dbReference type="FunFam" id="2.20.25.80:FF:000006">
    <property type="entry name" value="WRKY transcription factor"/>
    <property type="match status" value="2"/>
</dbReference>
<keyword evidence="5" id="KW-0804">Transcription</keyword>
<keyword evidence="10" id="KW-1185">Reference proteome</keyword>
<feature type="domain" description="WRKY" evidence="8">
    <location>
        <begin position="140"/>
        <end position="204"/>
    </location>
</feature>
<dbReference type="GO" id="GO:0005634">
    <property type="term" value="C:nucleus"/>
    <property type="evidence" value="ECO:0007669"/>
    <property type="project" value="UniProtKB-SubCell"/>
</dbReference>
<dbReference type="KEGG" id="qlo:115964348"/>
<feature type="region of interest" description="Disordered" evidence="7">
    <location>
        <begin position="195"/>
        <end position="220"/>
    </location>
</feature>
<feature type="compositionally biased region" description="Basic and acidic residues" evidence="7">
    <location>
        <begin position="210"/>
        <end position="220"/>
    </location>
</feature>
<protein>
    <recommendedName>
        <fullName evidence="8">WRKY domain-containing protein</fullName>
    </recommendedName>
</protein>
<keyword evidence="6" id="KW-0539">Nucleus</keyword>
<name>A0A7N2KW25_QUELO</name>
<evidence type="ECO:0000256" key="3">
    <source>
        <dbReference type="ARBA" id="ARBA00023015"/>
    </source>
</evidence>
<reference evidence="10" key="1">
    <citation type="journal article" date="2016" name="G3 (Bethesda)">
        <title>First Draft Assembly and Annotation of the Genome of a California Endemic Oak Quercus lobata Nee (Fagaceae).</title>
        <authorList>
            <person name="Sork V.L."/>
            <person name="Fitz-Gibbon S.T."/>
            <person name="Puiu D."/>
            <person name="Crepeau M."/>
            <person name="Gugger P.F."/>
            <person name="Sherman R."/>
            <person name="Stevens K."/>
            <person name="Langley C.H."/>
            <person name="Pellegrini M."/>
            <person name="Salzberg S.L."/>
        </authorList>
    </citation>
    <scope>NUCLEOTIDE SEQUENCE [LARGE SCALE GENOMIC DNA]</scope>
    <source>
        <strain evidence="10">cv. SW786</strain>
    </source>
</reference>
<dbReference type="OrthoDB" id="5065855at2759"/>
<dbReference type="AlphaFoldDB" id="A0A7N2KW25"/>
<dbReference type="PANTHER" id="PTHR31221">
    <property type="entry name" value="WRKY TRANSCRIPTION FACTOR PROTEIN 1-RELATED"/>
    <property type="match status" value="1"/>
</dbReference>
<dbReference type="GO" id="GO:0043565">
    <property type="term" value="F:sequence-specific DNA binding"/>
    <property type="evidence" value="ECO:0007669"/>
    <property type="project" value="InterPro"/>
</dbReference>
<dbReference type="Proteomes" id="UP000594261">
    <property type="component" value="Chromosome 2"/>
</dbReference>
<dbReference type="OMA" id="SHAGHII"/>
<dbReference type="GO" id="GO:0003700">
    <property type="term" value="F:DNA-binding transcription factor activity"/>
    <property type="evidence" value="ECO:0007669"/>
    <property type="project" value="InterPro"/>
</dbReference>
<gene>
    <name evidence="9" type="primary">LOC115964348</name>
</gene>
<reference evidence="9" key="2">
    <citation type="submission" date="2021-01" db="UniProtKB">
        <authorList>
            <consortium name="EnsemblPlants"/>
        </authorList>
    </citation>
    <scope>IDENTIFICATION</scope>
</reference>
<evidence type="ECO:0000256" key="6">
    <source>
        <dbReference type="ARBA" id="ARBA00023242"/>
    </source>
</evidence>
<proteinExistence type="predicted"/>
<comment type="subcellular location">
    <subcellularLocation>
        <location evidence="1">Nucleus</location>
    </subcellularLocation>
</comment>
<feature type="region of interest" description="Disordered" evidence="7">
    <location>
        <begin position="1"/>
        <end position="24"/>
    </location>
</feature>
<keyword evidence="4" id="KW-0238">DNA-binding</keyword>
<evidence type="ECO:0000256" key="7">
    <source>
        <dbReference type="SAM" id="MobiDB-lite"/>
    </source>
</evidence>
<keyword evidence="2" id="KW-0677">Repeat</keyword>
<dbReference type="Gramene" id="QL02p039858:mrna">
    <property type="protein sequence ID" value="QL02p039858:mrna:CDS:1"/>
    <property type="gene ID" value="QL02p039858"/>
</dbReference>
<evidence type="ECO:0000256" key="4">
    <source>
        <dbReference type="ARBA" id="ARBA00023125"/>
    </source>
</evidence>
<dbReference type="InterPro" id="IPR036576">
    <property type="entry name" value="WRKY_dom_sf"/>
</dbReference>
<dbReference type="PROSITE" id="PS50811">
    <property type="entry name" value="WRKY"/>
    <property type="match status" value="2"/>
</dbReference>
<dbReference type="InterPro" id="IPR003657">
    <property type="entry name" value="WRKY_dom"/>
</dbReference>
<evidence type="ECO:0000256" key="5">
    <source>
        <dbReference type="ARBA" id="ARBA00023163"/>
    </source>
</evidence>
<dbReference type="SUPFAM" id="SSF118290">
    <property type="entry name" value="WRKY DNA-binding domain"/>
    <property type="match status" value="2"/>
</dbReference>
<evidence type="ECO:0000256" key="2">
    <source>
        <dbReference type="ARBA" id="ARBA00022737"/>
    </source>
</evidence>
<keyword evidence="3" id="KW-0805">Transcription regulation</keyword>
<evidence type="ECO:0000313" key="9">
    <source>
        <dbReference type="EnsemblPlants" id="QL02p039858:mrna:CDS:1"/>
    </source>
</evidence>
<dbReference type="InParanoid" id="A0A7N2KW25"/>
<dbReference type="RefSeq" id="XP_030939544.1">
    <property type="nucleotide sequence ID" value="XM_031083684.1"/>
</dbReference>
<feature type="compositionally biased region" description="Basic and acidic residues" evidence="7">
    <location>
        <begin position="1"/>
        <end position="15"/>
    </location>
</feature>
<dbReference type="Pfam" id="PF03106">
    <property type="entry name" value="WRKY"/>
    <property type="match status" value="2"/>
</dbReference>
<dbReference type="GeneID" id="115964348"/>
<evidence type="ECO:0000256" key="1">
    <source>
        <dbReference type="ARBA" id="ARBA00004123"/>
    </source>
</evidence>
<sequence length="220" mass="25201">MESSKASHSDKKDQDSEPTIVVANPFNSDDGYRWRKYGQKMVKGNEYPRSYYKCTCVGCNVRKWVEQSPAGEMPKIKYEGKHNHEMPNKLAKEISDSQYLAGNMNILRQLETKSDCEEEGVAETREEVSHSDRTYQPTIAVDKPTNDGYKWRIYGKKKVKGSEYPQSYYKCTYLNCPANKKVARSHAGHIIEIVYKGTHNHPKPQPSIKRAKEGSDLSEN</sequence>
<evidence type="ECO:0000313" key="10">
    <source>
        <dbReference type="Proteomes" id="UP000594261"/>
    </source>
</evidence>
<organism evidence="9 10">
    <name type="scientific">Quercus lobata</name>
    <name type="common">Valley oak</name>
    <dbReference type="NCBI Taxonomy" id="97700"/>
    <lineage>
        <taxon>Eukaryota</taxon>
        <taxon>Viridiplantae</taxon>
        <taxon>Streptophyta</taxon>
        <taxon>Embryophyta</taxon>
        <taxon>Tracheophyta</taxon>
        <taxon>Spermatophyta</taxon>
        <taxon>Magnoliopsida</taxon>
        <taxon>eudicotyledons</taxon>
        <taxon>Gunneridae</taxon>
        <taxon>Pentapetalae</taxon>
        <taxon>rosids</taxon>
        <taxon>fabids</taxon>
        <taxon>Fagales</taxon>
        <taxon>Fagaceae</taxon>
        <taxon>Quercus</taxon>
    </lineage>
</organism>
<dbReference type="Gene3D" id="2.20.25.80">
    <property type="entry name" value="WRKY domain"/>
    <property type="match status" value="2"/>
</dbReference>